<dbReference type="GO" id="GO:0003724">
    <property type="term" value="F:RNA helicase activity"/>
    <property type="evidence" value="ECO:0007669"/>
    <property type="project" value="UniProtKB-EC"/>
</dbReference>
<dbReference type="Gene3D" id="2.60.120.920">
    <property type="match status" value="1"/>
</dbReference>
<feature type="domain" description="B30.2/SPRY" evidence="14">
    <location>
        <begin position="67"/>
        <end position="244"/>
    </location>
</feature>
<evidence type="ECO:0000256" key="6">
    <source>
        <dbReference type="ARBA" id="ARBA00022806"/>
    </source>
</evidence>
<feature type="domain" description="DEAD-box RNA helicase Q" evidence="17">
    <location>
        <begin position="2"/>
        <end position="30"/>
    </location>
</feature>
<keyword evidence="8 13" id="KW-0067">ATP-binding</keyword>
<dbReference type="InterPro" id="IPR014014">
    <property type="entry name" value="RNA_helicase_DEAD_Q_motif"/>
</dbReference>
<evidence type="ECO:0000256" key="3">
    <source>
        <dbReference type="ARBA" id="ARBA00022722"/>
    </source>
</evidence>
<dbReference type="CDD" id="cd12873">
    <property type="entry name" value="SPRY_DDX1"/>
    <property type="match status" value="1"/>
</dbReference>
<dbReference type="PROSITE" id="PS50188">
    <property type="entry name" value="B302_SPRY"/>
    <property type="match status" value="1"/>
</dbReference>
<dbReference type="InterPro" id="IPR043136">
    <property type="entry name" value="B30.2/SPRY_sf"/>
</dbReference>
<feature type="short sequence motif" description="Q motif" evidence="12">
    <location>
        <begin position="2"/>
        <end position="30"/>
    </location>
</feature>
<sequence>MTAFEELGVMPEIGKAVDEMGWMLPTDIQAESIPLILGGGDVLMAAETGSGKTGVFSIPVIQIVHESKCETGNASSKNASGNPLANKWQMNPHDRGKSFAISSDGLLCQCREFKEWQGCRSTRAVTEGKYYYEVTCKDEGLCRMGWSTLDADLNLGTDKYGFGFGGTGKKSFNRQFDTYGEPFTMHDVIGCYIDVGQGTIMFSKNGTDLGHAFDIPGHLRQHPFYATCVVKNAELLFNFGDSPFKYPPTAGYVGLSKAAQTQSIPSRKSGSAGASRQNKRKANNAPYAIIIEPSRELAEQTYNNVVSLKKHVKNPGISEVLIIGGVSPSDQLKCIENGVDIVVATPGRIDDFISSGKLSLDQVRFMVLDECDGLLSAGNEAMIKRMHSKMPQVTADGKRLQVIVCSAALHSFDVKKLAEKIMRFPTWVDLKGEDSVPETVHHVVVPVNPKKDRSYEMLRPEARIETDGVHQRDRVGQRDKPCDEKYSEAVKILKGEYCIKAIKKHNMDQCIIFCRTKLDCDNMERYFTKQNGGPKAKGHLYSCVCLHSDRRPPERRENLEKFKKGEVRHLICTDVAARGLDVKGIPFVINVTLPDEKQNYVHRIGRVGRAERMGLAISLVSVEHREKVWYHSNCNNRGKGCYNTNLTDMGGCCIWYDEGSLLADVEEHLKITIDQVSPDLEIPVNEFDGKVVYGKKRATHNQSSYKGHADSLAPAVKDLQALEKAAQTSFLQLAMDNFSARHT</sequence>
<dbReference type="Pfam" id="PF00271">
    <property type="entry name" value="Helicase_C"/>
    <property type="match status" value="1"/>
</dbReference>
<reference evidence="18" key="1">
    <citation type="submission" date="2012-05" db="EMBL/GenBank/DDBJ databases">
        <title>Germ Lineage Properties in the Urochordate Botryllus schlosseri - From Markers to Niches.</title>
        <authorList>
            <person name="Rosner A."/>
            <person name="Moiseeva E."/>
            <person name="Rabinowitz C."/>
            <person name="Rinkevich B."/>
        </authorList>
    </citation>
    <scope>NUCLEOTIDE SEQUENCE</scope>
</reference>
<dbReference type="PROSITE" id="PS51194">
    <property type="entry name" value="HELICASE_CTER"/>
    <property type="match status" value="1"/>
</dbReference>
<evidence type="ECO:0000256" key="11">
    <source>
        <dbReference type="ARBA" id="ARBA00058016"/>
    </source>
</evidence>
<dbReference type="SMART" id="SM00487">
    <property type="entry name" value="DEXDc"/>
    <property type="match status" value="1"/>
</dbReference>
<dbReference type="FunFam" id="3.40.50.300:FF:000708">
    <property type="entry name" value="ATP-dependent RNA helicase DDX1"/>
    <property type="match status" value="1"/>
</dbReference>
<dbReference type="InterPro" id="IPR003877">
    <property type="entry name" value="SPRY_dom"/>
</dbReference>
<dbReference type="FunFam" id="2.60.120.920:FF:000076">
    <property type="entry name" value="ATP-dependent RNA helicase DDX1"/>
    <property type="match status" value="1"/>
</dbReference>
<dbReference type="PANTHER" id="PTHR24031">
    <property type="entry name" value="RNA HELICASE"/>
    <property type="match status" value="1"/>
</dbReference>
<dbReference type="AlphaFoldDB" id="I6Z0G3"/>
<dbReference type="InterPro" id="IPR027417">
    <property type="entry name" value="P-loop_NTPase"/>
</dbReference>
<keyword evidence="9 13" id="KW-0694">RNA-binding</keyword>
<dbReference type="SUPFAM" id="SSF52540">
    <property type="entry name" value="P-loop containing nucleoside triphosphate hydrolases"/>
    <property type="match status" value="2"/>
</dbReference>
<dbReference type="SUPFAM" id="SSF49899">
    <property type="entry name" value="Concanavalin A-like lectins/glucanases"/>
    <property type="match status" value="1"/>
</dbReference>
<comment type="catalytic activity">
    <reaction evidence="10 13">
        <text>ATP + H2O = ADP + phosphate + H(+)</text>
        <dbReference type="Rhea" id="RHEA:13065"/>
        <dbReference type="ChEBI" id="CHEBI:15377"/>
        <dbReference type="ChEBI" id="CHEBI:15378"/>
        <dbReference type="ChEBI" id="CHEBI:30616"/>
        <dbReference type="ChEBI" id="CHEBI:43474"/>
        <dbReference type="ChEBI" id="CHEBI:456216"/>
        <dbReference type="EC" id="3.6.4.13"/>
    </reaction>
</comment>
<dbReference type="EC" id="3.6.4.13" evidence="13"/>
<comment type="function">
    <text evidence="11">Acts as an ATP-dependent RNA helicase, able to unwind both RNA-RNA and RNA-DNA duplexes. Possesses 5' single-stranded RNA overhang nuclease activity.</text>
</comment>
<evidence type="ECO:0000256" key="8">
    <source>
        <dbReference type="ARBA" id="ARBA00022840"/>
    </source>
</evidence>
<dbReference type="GO" id="GO:0003723">
    <property type="term" value="F:RNA binding"/>
    <property type="evidence" value="ECO:0007669"/>
    <property type="project" value="UniProtKB-UniRule"/>
</dbReference>
<comment type="function">
    <text evidence="13">RNA helicase.</text>
</comment>
<evidence type="ECO:0000256" key="10">
    <source>
        <dbReference type="ARBA" id="ARBA00047984"/>
    </source>
</evidence>
<evidence type="ECO:0000256" key="1">
    <source>
        <dbReference type="ARBA" id="ARBA00004463"/>
    </source>
</evidence>
<comment type="similarity">
    <text evidence="2">Belongs to the DEAD box helicase family. DDX1 subfamily.</text>
</comment>
<dbReference type="FunFam" id="3.40.50.300:FF:000652">
    <property type="entry name" value="ATP-dependent RNA helicase DDX1"/>
    <property type="match status" value="1"/>
</dbReference>
<dbReference type="InterPro" id="IPR013320">
    <property type="entry name" value="ConA-like_dom_sf"/>
</dbReference>
<evidence type="ECO:0000313" key="18">
    <source>
        <dbReference type="EMBL" id="AFN70718.1"/>
    </source>
</evidence>
<organism evidence="18">
    <name type="scientific">Botryllus schlosseri</name>
    <name type="common">Golden star tunicate</name>
    <name type="synonym">Alcyonium schlosseri</name>
    <dbReference type="NCBI Taxonomy" id="30301"/>
    <lineage>
        <taxon>Eukaryota</taxon>
        <taxon>Metazoa</taxon>
        <taxon>Chordata</taxon>
        <taxon>Tunicata</taxon>
        <taxon>Ascidiacea</taxon>
        <taxon>Stolidobranchia</taxon>
        <taxon>Styelidae</taxon>
        <taxon>Botryllus</taxon>
    </lineage>
</organism>
<dbReference type="InterPro" id="IPR001870">
    <property type="entry name" value="B30.2/SPRY"/>
</dbReference>
<dbReference type="PROSITE" id="PS51195">
    <property type="entry name" value="Q_MOTIF"/>
    <property type="match status" value="1"/>
</dbReference>
<evidence type="ECO:0000256" key="4">
    <source>
        <dbReference type="ARBA" id="ARBA00022741"/>
    </source>
</evidence>
<dbReference type="Gene3D" id="3.40.50.300">
    <property type="entry name" value="P-loop containing nucleotide triphosphate hydrolases"/>
    <property type="match status" value="3"/>
</dbReference>
<protein>
    <recommendedName>
        <fullName evidence="13">ATP-dependent RNA helicase</fullName>
        <ecNumber evidence="13">3.6.4.13</ecNumber>
    </recommendedName>
</protein>
<feature type="domain" description="Helicase ATP-binding" evidence="15">
    <location>
        <begin position="246"/>
        <end position="427"/>
    </location>
</feature>
<evidence type="ECO:0000259" key="15">
    <source>
        <dbReference type="PROSITE" id="PS51192"/>
    </source>
</evidence>
<evidence type="ECO:0000256" key="7">
    <source>
        <dbReference type="ARBA" id="ARBA00022839"/>
    </source>
</evidence>
<keyword evidence="5 13" id="KW-0378">Hydrolase</keyword>
<dbReference type="PROSITE" id="PS51192">
    <property type="entry name" value="HELICASE_ATP_BIND_1"/>
    <property type="match status" value="1"/>
</dbReference>
<dbReference type="InterPro" id="IPR011545">
    <property type="entry name" value="DEAD/DEAH_box_helicase_dom"/>
</dbReference>
<keyword evidence="3" id="KW-0540">Nuclease</keyword>
<evidence type="ECO:0000256" key="5">
    <source>
        <dbReference type="ARBA" id="ARBA00022801"/>
    </source>
</evidence>
<dbReference type="Pfam" id="PF00622">
    <property type="entry name" value="SPRY"/>
    <property type="match status" value="1"/>
</dbReference>
<evidence type="ECO:0000259" key="16">
    <source>
        <dbReference type="PROSITE" id="PS51194"/>
    </source>
</evidence>
<dbReference type="InterPro" id="IPR001650">
    <property type="entry name" value="Helicase_C-like"/>
</dbReference>
<dbReference type="CDD" id="cd18787">
    <property type="entry name" value="SF2_C_DEAD"/>
    <property type="match status" value="1"/>
</dbReference>
<dbReference type="EMBL" id="JX083389">
    <property type="protein sequence ID" value="AFN70718.1"/>
    <property type="molecule type" value="mRNA"/>
</dbReference>
<accession>I6Z0G3</accession>
<keyword evidence="7" id="KW-0269">Exonuclease</keyword>
<evidence type="ECO:0000256" key="12">
    <source>
        <dbReference type="PROSITE-ProRule" id="PRU00552"/>
    </source>
</evidence>
<comment type="domain">
    <text evidence="13">The helicase domain is involved in the stimulation of RELA transcriptional activity.</text>
</comment>
<evidence type="ECO:0000256" key="13">
    <source>
        <dbReference type="RuleBase" id="RU365068"/>
    </source>
</evidence>
<evidence type="ECO:0000256" key="9">
    <source>
        <dbReference type="ARBA" id="ARBA00022884"/>
    </source>
</evidence>
<evidence type="ECO:0000259" key="17">
    <source>
        <dbReference type="PROSITE" id="PS51195"/>
    </source>
</evidence>
<evidence type="ECO:0000256" key="2">
    <source>
        <dbReference type="ARBA" id="ARBA00008765"/>
    </source>
</evidence>
<dbReference type="GO" id="GO:0005524">
    <property type="term" value="F:ATP binding"/>
    <property type="evidence" value="ECO:0007669"/>
    <property type="project" value="UniProtKB-UniRule"/>
</dbReference>
<name>I6Z0G3_BOTSH</name>
<dbReference type="GO" id="GO:0004527">
    <property type="term" value="F:exonuclease activity"/>
    <property type="evidence" value="ECO:0007669"/>
    <property type="project" value="UniProtKB-KW"/>
</dbReference>
<dbReference type="InterPro" id="IPR014001">
    <property type="entry name" value="Helicase_ATP-bd"/>
</dbReference>
<keyword evidence="6 13" id="KW-0347">Helicase</keyword>
<comment type="subcellular location">
    <subcellularLocation>
        <location evidence="1">Cytoplasmic granule</location>
    </subcellularLocation>
</comment>
<keyword evidence="4 13" id="KW-0547">Nucleotide-binding</keyword>
<dbReference type="SMART" id="SM00449">
    <property type="entry name" value="SPRY"/>
    <property type="match status" value="1"/>
</dbReference>
<proteinExistence type="evidence at transcript level"/>
<dbReference type="Pfam" id="PF00270">
    <property type="entry name" value="DEAD"/>
    <property type="match status" value="2"/>
</dbReference>
<feature type="domain" description="Helicase C-terminal" evidence="16">
    <location>
        <begin position="485"/>
        <end position="684"/>
    </location>
</feature>
<evidence type="ECO:0000259" key="14">
    <source>
        <dbReference type="PROSITE" id="PS50188"/>
    </source>
</evidence>
<dbReference type="SMART" id="SM00490">
    <property type="entry name" value="HELICc"/>
    <property type="match status" value="1"/>
</dbReference>